<comment type="caution">
    <text evidence="1">The sequence shown here is derived from an EMBL/GenBank/DDBJ whole genome shotgun (WGS) entry which is preliminary data.</text>
</comment>
<organism evidence="1 2">
    <name type="scientific">Solanum commersonii</name>
    <name type="common">Commerson's wild potato</name>
    <name type="synonym">Commerson's nightshade</name>
    <dbReference type="NCBI Taxonomy" id="4109"/>
    <lineage>
        <taxon>Eukaryota</taxon>
        <taxon>Viridiplantae</taxon>
        <taxon>Streptophyta</taxon>
        <taxon>Embryophyta</taxon>
        <taxon>Tracheophyta</taxon>
        <taxon>Spermatophyta</taxon>
        <taxon>Magnoliopsida</taxon>
        <taxon>eudicotyledons</taxon>
        <taxon>Gunneridae</taxon>
        <taxon>Pentapetalae</taxon>
        <taxon>asterids</taxon>
        <taxon>lamiids</taxon>
        <taxon>Solanales</taxon>
        <taxon>Solanaceae</taxon>
        <taxon>Solanoideae</taxon>
        <taxon>Solaneae</taxon>
        <taxon>Solanum</taxon>
    </lineage>
</organism>
<reference evidence="1 2" key="1">
    <citation type="submission" date="2020-09" db="EMBL/GenBank/DDBJ databases">
        <title>De no assembly of potato wild relative species, Solanum commersonii.</title>
        <authorList>
            <person name="Cho K."/>
        </authorList>
    </citation>
    <scope>NUCLEOTIDE SEQUENCE [LARGE SCALE GENOMIC DNA]</scope>
    <source>
        <strain evidence="1">LZ3.2</strain>
        <tissue evidence="1">Leaf</tissue>
    </source>
</reference>
<protein>
    <submittedName>
        <fullName evidence="1">Uncharacterized protein</fullName>
    </submittedName>
</protein>
<accession>A0A9J5Z5B9</accession>
<proteinExistence type="predicted"/>
<sequence length="59" mass="6715">MLEAMRETVEVLNQMSGSHSRSIKFIEDLLDHTLPHLYPSSKGGLPSGIRSNPEMKFDW</sequence>
<name>A0A9J5Z5B9_SOLCO</name>
<keyword evidence="2" id="KW-1185">Reference proteome</keyword>
<dbReference type="EMBL" id="JACXVP010000005">
    <property type="protein sequence ID" value="KAG5606238.1"/>
    <property type="molecule type" value="Genomic_DNA"/>
</dbReference>
<dbReference type="Proteomes" id="UP000824120">
    <property type="component" value="Chromosome 5"/>
</dbReference>
<dbReference type="AlphaFoldDB" id="A0A9J5Z5B9"/>
<evidence type="ECO:0000313" key="1">
    <source>
        <dbReference type="EMBL" id="KAG5606238.1"/>
    </source>
</evidence>
<gene>
    <name evidence="1" type="ORF">H5410_027730</name>
</gene>
<evidence type="ECO:0000313" key="2">
    <source>
        <dbReference type="Proteomes" id="UP000824120"/>
    </source>
</evidence>